<proteinExistence type="predicted"/>
<protein>
    <submittedName>
        <fullName evidence="6">Biotin transport system permease protein</fullName>
    </submittedName>
</protein>
<dbReference type="Proteomes" id="UP000533269">
    <property type="component" value="Unassembled WGS sequence"/>
</dbReference>
<evidence type="ECO:0000256" key="4">
    <source>
        <dbReference type="ARBA" id="ARBA00023136"/>
    </source>
</evidence>
<dbReference type="InterPro" id="IPR003339">
    <property type="entry name" value="ABC/ECF_trnsptr_transmembrane"/>
</dbReference>
<evidence type="ECO:0000313" key="6">
    <source>
        <dbReference type="EMBL" id="MBB2902949.1"/>
    </source>
</evidence>
<reference evidence="6 7" key="1">
    <citation type="submission" date="2020-08" db="EMBL/GenBank/DDBJ databases">
        <title>The Agave Microbiome: Exploring the role of microbial communities in plant adaptations to desert environments.</title>
        <authorList>
            <person name="Partida-Martinez L.P."/>
        </authorList>
    </citation>
    <scope>NUCLEOTIDE SEQUENCE [LARGE SCALE GENOMIC DNA]</scope>
    <source>
        <strain evidence="6 7">AS2.23</strain>
    </source>
</reference>
<feature type="transmembrane region" description="Helical" evidence="5">
    <location>
        <begin position="89"/>
        <end position="109"/>
    </location>
</feature>
<reference evidence="6 7" key="2">
    <citation type="submission" date="2020-08" db="EMBL/GenBank/DDBJ databases">
        <authorList>
            <person name="Partida-Martinez L."/>
            <person name="Huntemann M."/>
            <person name="Clum A."/>
            <person name="Wang J."/>
            <person name="Palaniappan K."/>
            <person name="Ritter S."/>
            <person name="Chen I.-M."/>
            <person name="Stamatis D."/>
            <person name="Reddy T."/>
            <person name="O'Malley R."/>
            <person name="Daum C."/>
            <person name="Shapiro N."/>
            <person name="Ivanova N."/>
            <person name="Kyrpides N."/>
            <person name="Woyke T."/>
        </authorList>
    </citation>
    <scope>NUCLEOTIDE SEQUENCE [LARGE SCALE GENOMIC DNA]</scope>
    <source>
        <strain evidence="6 7">AS2.23</strain>
    </source>
</reference>
<accession>A0A7W4TQ29</accession>
<keyword evidence="3 5" id="KW-1133">Transmembrane helix</keyword>
<dbReference type="Pfam" id="PF02361">
    <property type="entry name" value="CbiQ"/>
    <property type="match status" value="1"/>
</dbReference>
<feature type="transmembrane region" description="Helical" evidence="5">
    <location>
        <begin position="115"/>
        <end position="143"/>
    </location>
</feature>
<comment type="subcellular location">
    <subcellularLocation>
        <location evidence="1">Membrane</location>
        <topology evidence="1">Multi-pass membrane protein</topology>
    </subcellularLocation>
</comment>
<feature type="transmembrane region" description="Helical" evidence="5">
    <location>
        <begin position="58"/>
        <end position="77"/>
    </location>
</feature>
<evidence type="ECO:0000256" key="1">
    <source>
        <dbReference type="ARBA" id="ARBA00004141"/>
    </source>
</evidence>
<evidence type="ECO:0000256" key="5">
    <source>
        <dbReference type="SAM" id="Phobius"/>
    </source>
</evidence>
<keyword evidence="2 5" id="KW-0812">Transmembrane</keyword>
<feature type="transmembrane region" description="Helical" evidence="5">
    <location>
        <begin position="35"/>
        <end position="52"/>
    </location>
</feature>
<feature type="transmembrane region" description="Helical" evidence="5">
    <location>
        <begin position="155"/>
        <end position="175"/>
    </location>
</feature>
<name>A0A7W4TQ29_KINRA</name>
<evidence type="ECO:0000313" key="7">
    <source>
        <dbReference type="Proteomes" id="UP000533269"/>
    </source>
</evidence>
<dbReference type="EMBL" id="JACHVY010000004">
    <property type="protein sequence ID" value="MBB2902949.1"/>
    <property type="molecule type" value="Genomic_DNA"/>
</dbReference>
<organism evidence="6 7">
    <name type="scientific">Kineococcus radiotolerans</name>
    <dbReference type="NCBI Taxonomy" id="131568"/>
    <lineage>
        <taxon>Bacteria</taxon>
        <taxon>Bacillati</taxon>
        <taxon>Actinomycetota</taxon>
        <taxon>Actinomycetes</taxon>
        <taxon>Kineosporiales</taxon>
        <taxon>Kineosporiaceae</taxon>
        <taxon>Kineococcus</taxon>
    </lineage>
</organism>
<dbReference type="AlphaFoldDB" id="A0A7W4TQ29"/>
<gene>
    <name evidence="6" type="ORF">FHR75_003785</name>
</gene>
<keyword evidence="4 5" id="KW-0472">Membrane</keyword>
<comment type="caution">
    <text evidence="6">The sequence shown here is derived from an EMBL/GenBank/DDBJ whole genome shotgun (WGS) entry which is preliminary data.</text>
</comment>
<evidence type="ECO:0000256" key="2">
    <source>
        <dbReference type="ARBA" id="ARBA00022692"/>
    </source>
</evidence>
<evidence type="ECO:0000256" key="3">
    <source>
        <dbReference type="ARBA" id="ARBA00022989"/>
    </source>
</evidence>
<dbReference type="GO" id="GO:0005886">
    <property type="term" value="C:plasma membrane"/>
    <property type="evidence" value="ECO:0007669"/>
    <property type="project" value="UniProtKB-ARBA"/>
</dbReference>
<sequence length="218" mass="22003">MRPGARRGLGGPPPLLGIAEPGTSWLHRTRAGTKLAALAALGTLVGVLRLGVADAPAALALLALAALVALLARLARLSRGLLAAQVRRAGWLLLALAVVQVWTAGPVRALGSVTGLLVCLWAATLVSATTPVPAVLAAVVVAARPLRRVGIDPDRLALGLTLTLTSIPVVGRLLAESREAAAARGLGGDPRALLVPTVVRTVAHAEALGEALAARGLD</sequence>
<dbReference type="RefSeq" id="WP_183392591.1">
    <property type="nucleotide sequence ID" value="NZ_JACHVY010000004.1"/>
</dbReference>